<name>A0AB38R7U6_RHOSG</name>
<keyword evidence="2" id="KW-0472">Membrane</keyword>
<keyword evidence="2" id="KW-0812">Transmembrane</keyword>
<feature type="compositionally biased region" description="Basic and acidic residues" evidence="1">
    <location>
        <begin position="56"/>
        <end position="65"/>
    </location>
</feature>
<sequence>MTCRVHTVFDDPTCIYCNSVATRRAAQESAKADKQMLDMHQQAARAQRRTASAAKSEARRQERIEWSQLQKQKKQAQSAATKAARQAQGGGLLPNEKLKIAAVLLLFWGTGIVVGYQDRNWFVVIAFLAVGVGVGYLALKRVTRQKRQRDRGD</sequence>
<protein>
    <recommendedName>
        <fullName evidence="5">Transmembrane protein</fullName>
    </recommendedName>
</protein>
<evidence type="ECO:0000313" key="3">
    <source>
        <dbReference type="EMBL" id="UPU40829.1"/>
    </source>
</evidence>
<reference evidence="4" key="1">
    <citation type="journal article" date="2022" name="Environ. Microbiol.">
        <title>Functional analysis, diversity, and distribution of carbendazim hydrolases MheI and CbmA, responsible for the initial step in carbendazim degradation.</title>
        <authorList>
            <person name="Zhang M."/>
            <person name="Bai X."/>
            <person name="Li Q."/>
            <person name="Zhang L."/>
            <person name="Zhu Q."/>
            <person name="Gao S."/>
            <person name="Ke Z."/>
            <person name="Jiang M."/>
            <person name="Hu J."/>
            <person name="Qiu J."/>
            <person name="Hong Q."/>
        </authorList>
    </citation>
    <scope>NUCLEOTIDE SEQUENCE [LARGE SCALE GENOMIC DNA]</scope>
    <source>
        <strain evidence="4">djl-6</strain>
    </source>
</reference>
<gene>
    <name evidence="3" type="ORF">M0639_17285</name>
</gene>
<feature type="region of interest" description="Disordered" evidence="1">
    <location>
        <begin position="47"/>
        <end position="81"/>
    </location>
</feature>
<dbReference type="Proteomes" id="UP000831484">
    <property type="component" value="Chromosome"/>
</dbReference>
<accession>A0AB38R7U6</accession>
<evidence type="ECO:0008006" key="5">
    <source>
        <dbReference type="Google" id="ProtNLM"/>
    </source>
</evidence>
<feature type="transmembrane region" description="Helical" evidence="2">
    <location>
        <begin position="98"/>
        <end position="115"/>
    </location>
</feature>
<keyword evidence="2" id="KW-1133">Transmembrane helix</keyword>
<evidence type="ECO:0000313" key="4">
    <source>
        <dbReference type="Proteomes" id="UP000831484"/>
    </source>
</evidence>
<evidence type="ECO:0000256" key="2">
    <source>
        <dbReference type="SAM" id="Phobius"/>
    </source>
</evidence>
<keyword evidence="4" id="KW-1185">Reference proteome</keyword>
<proteinExistence type="predicted"/>
<evidence type="ECO:0000256" key="1">
    <source>
        <dbReference type="SAM" id="MobiDB-lite"/>
    </source>
</evidence>
<dbReference type="RefSeq" id="WP_064075646.1">
    <property type="nucleotide sequence ID" value="NZ_CP096563.1"/>
</dbReference>
<feature type="transmembrane region" description="Helical" evidence="2">
    <location>
        <begin position="121"/>
        <end position="139"/>
    </location>
</feature>
<dbReference type="EMBL" id="CP096563">
    <property type="protein sequence ID" value="UPU40829.1"/>
    <property type="molecule type" value="Genomic_DNA"/>
</dbReference>
<dbReference type="AlphaFoldDB" id="A0AB38R7U6"/>
<organism evidence="3 4">
    <name type="scientific">Rhodococcus qingshengii JCM 15477</name>
    <dbReference type="NCBI Taxonomy" id="1303681"/>
    <lineage>
        <taxon>Bacteria</taxon>
        <taxon>Bacillati</taxon>
        <taxon>Actinomycetota</taxon>
        <taxon>Actinomycetes</taxon>
        <taxon>Mycobacteriales</taxon>
        <taxon>Nocardiaceae</taxon>
        <taxon>Rhodococcus</taxon>
        <taxon>Rhodococcus erythropolis group</taxon>
    </lineage>
</organism>